<accession>V9M537</accession>
<feature type="disulfide bond" evidence="3">
    <location>
        <begin position="84"/>
        <end position="93"/>
    </location>
</feature>
<dbReference type="PROSITE" id="PS01186">
    <property type="entry name" value="EGF_2"/>
    <property type="match status" value="1"/>
</dbReference>
<evidence type="ECO:0000256" key="3">
    <source>
        <dbReference type="PROSITE-ProRule" id="PRU00076"/>
    </source>
</evidence>
<dbReference type="PROSITE" id="PS50026">
    <property type="entry name" value="EGF_3"/>
    <property type="match status" value="1"/>
</dbReference>
<dbReference type="PROSITE" id="PS00022">
    <property type="entry name" value="EGF_1"/>
    <property type="match status" value="1"/>
</dbReference>
<dbReference type="PANTHER" id="PTHR14949">
    <property type="entry name" value="EGF-LIKE-DOMAIN, MULTIPLE 7, 8"/>
    <property type="match status" value="1"/>
</dbReference>
<keyword evidence="3" id="KW-0245">EGF-like domain</keyword>
<dbReference type="AlphaFoldDB" id="V9M537"/>
<evidence type="ECO:0000313" key="5">
    <source>
        <dbReference type="EMBL" id="AGC65388.1"/>
    </source>
</evidence>
<evidence type="ECO:0000259" key="4">
    <source>
        <dbReference type="PROSITE" id="PS50026"/>
    </source>
</evidence>
<dbReference type="PANTHER" id="PTHR14949:SF56">
    <property type="entry name" value="EGF-LIKE-DOMAIN, MULTIPLE 7"/>
    <property type="match status" value="1"/>
</dbReference>
<evidence type="ECO:0000256" key="1">
    <source>
        <dbReference type="ARBA" id="ARBA00022729"/>
    </source>
</evidence>
<keyword evidence="1" id="KW-0732">Signal</keyword>
<protein>
    <submittedName>
        <fullName evidence="5">OCM1</fullName>
    </submittedName>
</protein>
<proteinExistence type="predicted"/>
<dbReference type="InterPro" id="IPR050969">
    <property type="entry name" value="Dev_Signal_Modulators"/>
</dbReference>
<dbReference type="Gene3D" id="2.10.25.10">
    <property type="entry name" value="Laminin"/>
    <property type="match status" value="1"/>
</dbReference>
<feature type="domain" description="EGF-like" evidence="4">
    <location>
        <begin position="59"/>
        <end position="94"/>
    </location>
</feature>
<comment type="caution">
    <text evidence="3">Lacks conserved residue(s) required for the propagation of feature annotation.</text>
</comment>
<name>V9M537_9STRA</name>
<feature type="non-terminal residue" evidence="5">
    <location>
        <position position="518"/>
    </location>
</feature>
<dbReference type="InterPro" id="IPR000742">
    <property type="entry name" value="EGF"/>
</dbReference>
<sequence length="518" mass="54910">KGFEGNDCADRTCSFGFAFVDTPKGDIDMDRSRLTPNWILTNSQQAPAGTYEYFHPDAKQNEAHFYMECSNKGICDRSTGICQCFDGFEGIGCQRTTCPSSCNGHGTCESIRELGDKAGGTLFGLESPAGAVTYDLWDSNSTYGCRCDPGFFGPDCNKRTCKVGVDPMFLSAGTPTYETFMIHAYIPTGNALPANSWVRLRVFDFNGESYITDKITVVDDATVTADQLAAAATAVQNVIMAVPNLSFQDVICEPMGAGTHLAGYKSIRLATSVGMSVVCQFADNPGKLRIPEVVSYDYEGIAVADQAALVVTTAQQGMNDEWFNIETVHTVGSVSADGLTITLTDAAGDMTSVLGGATGLQLVKIGPHIVLVSAVATGPGAATIVYPLKHALAAATPIFSTPSADPATTGFTLTISPATTAAVVVGEDYLQYDANTGVTDAGFFAPGDTIFFQNAFYTVQQTYLDVTSTKYRVKLDKPFGGDSDTGADTAASVSAYKVTFPPDPSNFYNYVSECSGRA</sequence>
<dbReference type="InterPro" id="IPR013111">
    <property type="entry name" value="EGF_extracell"/>
</dbReference>
<dbReference type="Pfam" id="PF07974">
    <property type="entry name" value="EGF_2"/>
    <property type="match status" value="1"/>
</dbReference>
<reference evidence="5" key="1">
    <citation type="journal article" date="2014" name="Mol. Phylogenet. Evol.">
        <title>Codon-based phylogenetics introduces novel flagellar gene markers to oomycete systematics.</title>
        <authorList>
            <person name="Robideau G.P."/>
            <person name="Rodrigue N."/>
            <person name="Andre Levesque C."/>
        </authorList>
    </citation>
    <scope>NUCLEOTIDE SEQUENCE</scope>
</reference>
<keyword evidence="2 3" id="KW-1015">Disulfide bond</keyword>
<feature type="non-terminal residue" evidence="5">
    <location>
        <position position="1"/>
    </location>
</feature>
<evidence type="ECO:0000256" key="2">
    <source>
        <dbReference type="ARBA" id="ARBA00023157"/>
    </source>
</evidence>
<organism evidence="5">
    <name type="scientific">Pythium grandisporangium</name>
    <dbReference type="NCBI Taxonomy" id="172234"/>
    <lineage>
        <taxon>Eukaryota</taxon>
        <taxon>Sar</taxon>
        <taxon>Stramenopiles</taxon>
        <taxon>Oomycota</taxon>
        <taxon>Peronosporomycetes</taxon>
        <taxon>Pythiales</taxon>
        <taxon>Pythiaceae</taxon>
        <taxon>Pythium</taxon>
    </lineage>
</organism>
<dbReference type="EMBL" id="JX115171">
    <property type="protein sequence ID" value="AGC65388.1"/>
    <property type="molecule type" value="Genomic_DNA"/>
</dbReference>